<comment type="caution">
    <text evidence="1">The sequence shown here is derived from an EMBL/GenBank/DDBJ whole genome shotgun (WGS) entry which is preliminary data.</text>
</comment>
<dbReference type="Proteomes" id="UP000813824">
    <property type="component" value="Unassembled WGS sequence"/>
</dbReference>
<keyword evidence="2" id="KW-1185">Reference proteome</keyword>
<sequence>MSESLEDVAVPSTDSNVTVTSARSFSSSGLKLPFDVLFQVAQHICPAPTLCSFMLTCRTVYHGSALLLLRGKISVAKTLPKLVSFCRFMRRENSRALHLRDLRIDTTRWRYRDFDDTTIRVLDRLADVISRAKRIEVLEIQHSEQLLFHSSRLAHAVSSLTKLKTITLTGVGLCTQAACMELKSPVTSASLTYMDVDEMGLPLSTAIENVDPTELLKNFQETLEELSVTCHTDDGFAQTFLRTPFLHVKELSLETGASILDQYPFMVAFPNVSEFSWSEEFDWGFADIQGAHDDNIALTGELWPELSLLDAGIHCCFVSGLQSRVQEWCVGLLDQTNFGQFYEVMGLLRPSVIQLFMGAAMVQKTDALFPPSDVKRVALSVDLDELIGEPTKAQHVVEALPRHLQVMPLRELILVFRHRLPTMSEGYPPSYDTSKSDPDSEEFDEYFSFRQVESFTHSDPIRDYFDNTATLVMTAQTLANAIPTLEKIYIAADFRYLKLSAKIVRDEEGIAEFHALSQEEEDSILDGIEHYVLWSIRYRSPPSQI</sequence>
<dbReference type="OrthoDB" id="2750083at2759"/>
<proteinExistence type="predicted"/>
<organism evidence="1 2">
    <name type="scientific">Cristinia sonorae</name>
    <dbReference type="NCBI Taxonomy" id="1940300"/>
    <lineage>
        <taxon>Eukaryota</taxon>
        <taxon>Fungi</taxon>
        <taxon>Dikarya</taxon>
        <taxon>Basidiomycota</taxon>
        <taxon>Agaricomycotina</taxon>
        <taxon>Agaricomycetes</taxon>
        <taxon>Agaricomycetidae</taxon>
        <taxon>Agaricales</taxon>
        <taxon>Pleurotineae</taxon>
        <taxon>Stephanosporaceae</taxon>
        <taxon>Cristinia</taxon>
    </lineage>
</organism>
<reference evidence="1" key="1">
    <citation type="journal article" date="2021" name="New Phytol.">
        <title>Evolutionary innovations through gain and loss of genes in the ectomycorrhizal Boletales.</title>
        <authorList>
            <person name="Wu G."/>
            <person name="Miyauchi S."/>
            <person name="Morin E."/>
            <person name="Kuo A."/>
            <person name="Drula E."/>
            <person name="Varga T."/>
            <person name="Kohler A."/>
            <person name="Feng B."/>
            <person name="Cao Y."/>
            <person name="Lipzen A."/>
            <person name="Daum C."/>
            <person name="Hundley H."/>
            <person name="Pangilinan J."/>
            <person name="Johnson J."/>
            <person name="Barry K."/>
            <person name="LaButti K."/>
            <person name="Ng V."/>
            <person name="Ahrendt S."/>
            <person name="Min B."/>
            <person name="Choi I.G."/>
            <person name="Park H."/>
            <person name="Plett J.M."/>
            <person name="Magnuson J."/>
            <person name="Spatafora J.W."/>
            <person name="Nagy L.G."/>
            <person name="Henrissat B."/>
            <person name="Grigoriev I.V."/>
            <person name="Yang Z.L."/>
            <person name="Xu J."/>
            <person name="Martin F.M."/>
        </authorList>
    </citation>
    <scope>NUCLEOTIDE SEQUENCE</scope>
    <source>
        <strain evidence="1">KKN 215</strain>
    </source>
</reference>
<protein>
    <recommendedName>
        <fullName evidence="3">F-box domain-containing protein</fullName>
    </recommendedName>
</protein>
<evidence type="ECO:0000313" key="2">
    <source>
        <dbReference type="Proteomes" id="UP000813824"/>
    </source>
</evidence>
<dbReference type="AlphaFoldDB" id="A0A8K0UID9"/>
<dbReference type="EMBL" id="JAEVFJ010000040">
    <property type="protein sequence ID" value="KAH8087819.1"/>
    <property type="molecule type" value="Genomic_DNA"/>
</dbReference>
<evidence type="ECO:0000313" key="1">
    <source>
        <dbReference type="EMBL" id="KAH8087819.1"/>
    </source>
</evidence>
<evidence type="ECO:0008006" key="3">
    <source>
        <dbReference type="Google" id="ProtNLM"/>
    </source>
</evidence>
<name>A0A8K0UID9_9AGAR</name>
<gene>
    <name evidence="1" type="ORF">BXZ70DRAFT_1067621</name>
</gene>
<accession>A0A8K0UID9</accession>